<comment type="caution">
    <text evidence="3">The sequence shown here is derived from an EMBL/GenBank/DDBJ whole genome shotgun (WGS) entry which is preliminary data.</text>
</comment>
<dbReference type="PANTHER" id="PTHR11252:SF0">
    <property type="entry name" value="POLYRIBONUCLEOTIDE NUCLEOTIDYLTRANSFERASE 1, MITOCHONDRIAL"/>
    <property type="match status" value="1"/>
</dbReference>
<organism evidence="3">
    <name type="scientific">marine sediment metagenome</name>
    <dbReference type="NCBI Taxonomy" id="412755"/>
    <lineage>
        <taxon>unclassified sequences</taxon>
        <taxon>metagenomes</taxon>
        <taxon>ecological metagenomes</taxon>
    </lineage>
</organism>
<keyword evidence="1" id="KW-0694">RNA-binding</keyword>
<dbReference type="SUPFAM" id="SSF54211">
    <property type="entry name" value="Ribosomal protein S5 domain 2-like"/>
    <property type="match status" value="1"/>
</dbReference>
<feature type="non-terminal residue" evidence="3">
    <location>
        <position position="58"/>
    </location>
</feature>
<name>A0A0F8Z1D9_9ZZZZ</name>
<evidence type="ECO:0000256" key="1">
    <source>
        <dbReference type="ARBA" id="ARBA00022884"/>
    </source>
</evidence>
<feature type="domain" description="Exoribonuclease phosphorolytic" evidence="2">
    <location>
        <begin position="12"/>
        <end position="56"/>
    </location>
</feature>
<dbReference type="InterPro" id="IPR001247">
    <property type="entry name" value="ExoRNase_PH_dom1"/>
</dbReference>
<dbReference type="GO" id="GO:0006402">
    <property type="term" value="P:mRNA catabolic process"/>
    <property type="evidence" value="ECO:0007669"/>
    <property type="project" value="InterPro"/>
</dbReference>
<sequence length="58" mass="6337">MTSIEIPIRDKSFVIETGKMARQADGSTVLKYGDTFVLATAVASKTERVGIDFFPLTI</sequence>
<dbReference type="Pfam" id="PF01138">
    <property type="entry name" value="RNase_PH"/>
    <property type="match status" value="1"/>
</dbReference>
<dbReference type="EMBL" id="LAZR01050396">
    <property type="protein sequence ID" value="KKK87453.1"/>
    <property type="molecule type" value="Genomic_DNA"/>
</dbReference>
<dbReference type="GO" id="GO:0005829">
    <property type="term" value="C:cytosol"/>
    <property type="evidence" value="ECO:0007669"/>
    <property type="project" value="TreeGrafter"/>
</dbReference>
<reference evidence="3" key="1">
    <citation type="journal article" date="2015" name="Nature">
        <title>Complex archaea that bridge the gap between prokaryotes and eukaryotes.</title>
        <authorList>
            <person name="Spang A."/>
            <person name="Saw J.H."/>
            <person name="Jorgensen S.L."/>
            <person name="Zaremba-Niedzwiedzka K."/>
            <person name="Martijn J."/>
            <person name="Lind A.E."/>
            <person name="van Eijk R."/>
            <person name="Schleper C."/>
            <person name="Guy L."/>
            <person name="Ettema T.J."/>
        </authorList>
    </citation>
    <scope>NUCLEOTIDE SEQUENCE</scope>
</reference>
<accession>A0A0F8Z1D9</accession>
<protein>
    <recommendedName>
        <fullName evidence="2">Exoribonuclease phosphorolytic domain-containing protein</fullName>
    </recommendedName>
</protein>
<dbReference type="GO" id="GO:0000175">
    <property type="term" value="F:3'-5'-RNA exonuclease activity"/>
    <property type="evidence" value="ECO:0007669"/>
    <property type="project" value="TreeGrafter"/>
</dbReference>
<proteinExistence type="predicted"/>
<dbReference type="GO" id="GO:0003723">
    <property type="term" value="F:RNA binding"/>
    <property type="evidence" value="ECO:0007669"/>
    <property type="project" value="UniProtKB-KW"/>
</dbReference>
<evidence type="ECO:0000313" key="3">
    <source>
        <dbReference type="EMBL" id="KKK87453.1"/>
    </source>
</evidence>
<gene>
    <name evidence="3" type="ORF">LCGC14_2753110</name>
</gene>
<dbReference type="InterPro" id="IPR012162">
    <property type="entry name" value="PNPase"/>
</dbReference>
<dbReference type="AlphaFoldDB" id="A0A0F8Z1D9"/>
<dbReference type="GO" id="GO:0004654">
    <property type="term" value="F:polyribonucleotide nucleotidyltransferase activity"/>
    <property type="evidence" value="ECO:0007669"/>
    <property type="project" value="InterPro"/>
</dbReference>
<dbReference type="PANTHER" id="PTHR11252">
    <property type="entry name" value="POLYRIBONUCLEOTIDE NUCLEOTIDYLTRANSFERASE"/>
    <property type="match status" value="1"/>
</dbReference>
<dbReference type="InterPro" id="IPR020568">
    <property type="entry name" value="Ribosomal_Su5_D2-typ_SF"/>
</dbReference>
<dbReference type="Gene3D" id="3.30.230.70">
    <property type="entry name" value="GHMP Kinase, N-terminal domain"/>
    <property type="match status" value="1"/>
</dbReference>
<evidence type="ECO:0000259" key="2">
    <source>
        <dbReference type="Pfam" id="PF01138"/>
    </source>
</evidence>
<dbReference type="InterPro" id="IPR027408">
    <property type="entry name" value="PNPase/RNase_PH_dom_sf"/>
</dbReference>